<proteinExistence type="predicted"/>
<protein>
    <submittedName>
        <fullName evidence="1">Uncharacterized protein</fullName>
    </submittedName>
</protein>
<dbReference type="Proteomes" id="UP001285354">
    <property type="component" value="Unassembled WGS sequence"/>
</dbReference>
<sequence length="85" mass="9412">MFPLLGTLRSDVLRSLLYPCYELGGAAKLDFVVKRLWQLTGDLGESNPSRYAELRVPRNVIEWAEEQAKADDPGGSVWVGEACAD</sequence>
<accession>A0AAD9SZ39</accession>
<dbReference type="EMBL" id="JAUBYV010000006">
    <property type="protein sequence ID" value="KAK2626406.1"/>
    <property type="molecule type" value="Genomic_DNA"/>
</dbReference>
<keyword evidence="2" id="KW-1185">Reference proteome</keyword>
<comment type="caution">
    <text evidence="1">The sequence shown here is derived from an EMBL/GenBank/DDBJ whole genome shotgun (WGS) entry which is preliminary data.</text>
</comment>
<organism evidence="1 2">
    <name type="scientific">Diplocarpon rosae</name>
    <dbReference type="NCBI Taxonomy" id="946125"/>
    <lineage>
        <taxon>Eukaryota</taxon>
        <taxon>Fungi</taxon>
        <taxon>Dikarya</taxon>
        <taxon>Ascomycota</taxon>
        <taxon>Pezizomycotina</taxon>
        <taxon>Leotiomycetes</taxon>
        <taxon>Helotiales</taxon>
        <taxon>Drepanopezizaceae</taxon>
        <taxon>Diplocarpon</taxon>
    </lineage>
</organism>
<dbReference type="AlphaFoldDB" id="A0AAD9SZ39"/>
<reference evidence="1" key="1">
    <citation type="submission" date="2023-06" db="EMBL/GenBank/DDBJ databases">
        <title>Draft genome of Marssonina rosae.</title>
        <authorList>
            <person name="Cheng Q."/>
        </authorList>
    </citation>
    <scope>NUCLEOTIDE SEQUENCE</scope>
    <source>
        <strain evidence="1">R4</strain>
    </source>
</reference>
<gene>
    <name evidence="1" type="ORF">QTJ16_004668</name>
</gene>
<name>A0AAD9SZ39_9HELO</name>
<evidence type="ECO:0000313" key="1">
    <source>
        <dbReference type="EMBL" id="KAK2626406.1"/>
    </source>
</evidence>
<evidence type="ECO:0000313" key="2">
    <source>
        <dbReference type="Proteomes" id="UP001285354"/>
    </source>
</evidence>